<gene>
    <name evidence="4" type="ORF">DVH02_33320</name>
</gene>
<dbReference type="PANTHER" id="PTHR43775:SF51">
    <property type="entry name" value="INACTIVE PHENOLPHTHIOCEROL SYNTHESIS POLYKETIDE SYNTHASE TYPE I PKS1-RELATED"/>
    <property type="match status" value="1"/>
</dbReference>
<protein>
    <submittedName>
        <fullName evidence="4">Polyketide synthase</fullName>
    </submittedName>
</protein>
<dbReference type="Pfam" id="PF02801">
    <property type="entry name" value="Ketoacyl-synt_C"/>
    <property type="match status" value="1"/>
</dbReference>
<comment type="caution">
    <text evidence="4">The sequence shown here is derived from an EMBL/GenBank/DDBJ whole genome shotgun (WGS) entry which is preliminary data.</text>
</comment>
<dbReference type="AlphaFoldDB" id="A0A370APM2"/>
<organism evidence="4 5">
    <name type="scientific">Streptomyces corynorhini</name>
    <dbReference type="NCBI Taxonomy" id="2282652"/>
    <lineage>
        <taxon>Bacteria</taxon>
        <taxon>Bacillati</taxon>
        <taxon>Actinomycetota</taxon>
        <taxon>Actinomycetes</taxon>
        <taxon>Kitasatosporales</taxon>
        <taxon>Streptomycetaceae</taxon>
        <taxon>Streptomyces</taxon>
    </lineage>
</organism>
<dbReference type="InterPro" id="IPR020841">
    <property type="entry name" value="PKS_Beta-ketoAc_synthase_dom"/>
</dbReference>
<evidence type="ECO:0000256" key="2">
    <source>
        <dbReference type="ARBA" id="ARBA00023268"/>
    </source>
</evidence>
<dbReference type="InterPro" id="IPR014031">
    <property type="entry name" value="Ketoacyl_synth_C"/>
</dbReference>
<keyword evidence="5" id="KW-1185">Reference proteome</keyword>
<dbReference type="PROSITE" id="PS52004">
    <property type="entry name" value="KS3_2"/>
    <property type="match status" value="1"/>
</dbReference>
<keyword evidence="1" id="KW-0808">Transferase</keyword>
<dbReference type="GO" id="GO:0031177">
    <property type="term" value="F:phosphopantetheine binding"/>
    <property type="evidence" value="ECO:0007669"/>
    <property type="project" value="UniProtKB-ARBA"/>
</dbReference>
<dbReference type="Proteomes" id="UP000253741">
    <property type="component" value="Unassembled WGS sequence"/>
</dbReference>
<proteinExistence type="predicted"/>
<evidence type="ECO:0000259" key="3">
    <source>
        <dbReference type="PROSITE" id="PS52004"/>
    </source>
</evidence>
<dbReference type="Pfam" id="PF00109">
    <property type="entry name" value="ketoacyl-synt"/>
    <property type="match status" value="1"/>
</dbReference>
<feature type="non-terminal residue" evidence="4">
    <location>
        <position position="469"/>
    </location>
</feature>
<dbReference type="Gene3D" id="3.40.47.10">
    <property type="match status" value="1"/>
</dbReference>
<dbReference type="InterPro" id="IPR014030">
    <property type="entry name" value="Ketoacyl_synth_N"/>
</dbReference>
<dbReference type="FunFam" id="3.40.47.10:FF:000019">
    <property type="entry name" value="Polyketide synthase type I"/>
    <property type="match status" value="1"/>
</dbReference>
<name>A0A370APM2_9ACTN</name>
<dbReference type="SMART" id="SM00825">
    <property type="entry name" value="PKS_KS"/>
    <property type="match status" value="1"/>
</dbReference>
<dbReference type="GO" id="GO:0004312">
    <property type="term" value="F:fatty acid synthase activity"/>
    <property type="evidence" value="ECO:0007669"/>
    <property type="project" value="TreeGrafter"/>
</dbReference>
<keyword evidence="2" id="KW-0511">Multifunctional enzyme</keyword>
<sequence>MSESERMRHGLDSTPQRPIAVIGLACRLPGAANPDELWDLLSAGHSAVRPTPADRLTLSGATDAPRAEGDAPRWGGFLDAVDHFDASFFGISPREADAMDPQQRLVLELAWEALEDSHIVPRRLDSTSTGVFLGVAHDDYATLLHGLGPESVTHQSFTGTHRALVANRLSYLLGLRGPSVTLDSAQSSSLVALHLACESLRSGDSDLAVAGGVNLHLAAEGGLYPHRFGALSPDGRCYTFDARANGYVRGEGGGLVVLKLLDRALADGDPVRAVIRGSAVNNDGGGDTLTAPDRRAQEDVIRRALLHAGTSAHDVQYVELHGTGTPVGDPVEAAALGTVLGAGRPADAPLHVGSVKTNVGHLEGASGITGLLKTVLALQHRALPPSLNYETPNPAIPLDTLRLHVQNTPGPWPRPDAPLVAGVSSFGMGGTNAHVVVEEAPVVAPVVVLEEASEEVSGSVDGRGVVFEA</sequence>
<dbReference type="SUPFAM" id="SSF53901">
    <property type="entry name" value="Thiolase-like"/>
    <property type="match status" value="1"/>
</dbReference>
<evidence type="ECO:0000256" key="1">
    <source>
        <dbReference type="ARBA" id="ARBA00022679"/>
    </source>
</evidence>
<dbReference type="InterPro" id="IPR050091">
    <property type="entry name" value="PKS_NRPS_Biosynth_Enz"/>
</dbReference>
<dbReference type="InterPro" id="IPR032821">
    <property type="entry name" value="PKS_assoc"/>
</dbReference>
<dbReference type="RefSeq" id="WP_147286195.1">
    <property type="nucleotide sequence ID" value="NZ_QQNA01000393.1"/>
</dbReference>
<evidence type="ECO:0000313" key="5">
    <source>
        <dbReference type="Proteomes" id="UP000253741"/>
    </source>
</evidence>
<dbReference type="InterPro" id="IPR016039">
    <property type="entry name" value="Thiolase-like"/>
</dbReference>
<dbReference type="Pfam" id="PF16197">
    <property type="entry name" value="KAsynt_C_assoc"/>
    <property type="match status" value="1"/>
</dbReference>
<dbReference type="GO" id="GO:0006633">
    <property type="term" value="P:fatty acid biosynthetic process"/>
    <property type="evidence" value="ECO:0007669"/>
    <property type="project" value="TreeGrafter"/>
</dbReference>
<dbReference type="CDD" id="cd00833">
    <property type="entry name" value="PKS"/>
    <property type="match status" value="1"/>
</dbReference>
<accession>A0A370APM2</accession>
<dbReference type="GO" id="GO:0033068">
    <property type="term" value="P:macrolide biosynthetic process"/>
    <property type="evidence" value="ECO:0007669"/>
    <property type="project" value="UniProtKB-ARBA"/>
</dbReference>
<feature type="domain" description="Ketosynthase family 3 (KS3)" evidence="3">
    <location>
        <begin position="16"/>
        <end position="439"/>
    </location>
</feature>
<dbReference type="EMBL" id="QQNA01000393">
    <property type="protein sequence ID" value="RDG31560.1"/>
    <property type="molecule type" value="Genomic_DNA"/>
</dbReference>
<dbReference type="PANTHER" id="PTHR43775">
    <property type="entry name" value="FATTY ACID SYNTHASE"/>
    <property type="match status" value="1"/>
</dbReference>
<reference evidence="4 5" key="1">
    <citation type="submission" date="2018-07" db="EMBL/GenBank/DDBJ databases">
        <title>Streptomyces species from bats.</title>
        <authorList>
            <person name="Dunlap C."/>
        </authorList>
    </citation>
    <scope>NUCLEOTIDE SEQUENCE [LARGE SCALE GENOMIC DNA]</scope>
    <source>
        <strain evidence="4 5">AC230</strain>
    </source>
</reference>
<evidence type="ECO:0000313" key="4">
    <source>
        <dbReference type="EMBL" id="RDG31560.1"/>
    </source>
</evidence>